<reference evidence="2" key="2">
    <citation type="submission" date="2022-01" db="EMBL/GenBank/DDBJ databases">
        <authorList>
            <person name="Yamashiro T."/>
            <person name="Shiraishi A."/>
            <person name="Satake H."/>
            <person name="Nakayama K."/>
        </authorList>
    </citation>
    <scope>NUCLEOTIDE SEQUENCE</scope>
</reference>
<gene>
    <name evidence="2" type="ORF">Tco_0725263</name>
</gene>
<protein>
    <recommendedName>
        <fullName evidence="4">Reverse transcriptase Ty1/copia-type domain-containing protein</fullName>
    </recommendedName>
</protein>
<dbReference type="Proteomes" id="UP001151760">
    <property type="component" value="Unassembled WGS sequence"/>
</dbReference>
<sequence length="430" mass="47935">MGLWYPKDSGFELIAYSDADHAGCKDDCKSTSGGLQFLGGKLVSWSSKKQDCTAMSTAEAEYVSLFAFCAQVIWMRTQCLTMDISTIYPLAQQQYAAVVLQIKLCPLKRDIILWMLNKKVDLEHEQCLPESRILRNLIRFIHYGLALQASSSVLWILYGTDTEIPQSGGPPKKVGDEAVHKELGDRVERAATTAASLDAEQDNDFVPPTPHDSPLSRGYTPGSDDGRSNIHKLMAICINLLNMVLSLETSKTAQDLVIKKLKKKVKRLEKKHRARTPGMKLFKIGTSKRKSLDEEHLDVNNAMENVEGDAKTENVEGDAETQGRNTTEQTTNVGDTVNTTSINVSTADPSTSTAGDIFEDEMMTIVDILVAIRSTRPRTTSVMVEPEPTLKNPIKAQIQRDAEIAQRLFEEEQAQFEREQRIARERAVEQ</sequence>
<dbReference type="PANTHER" id="PTHR11439:SF495">
    <property type="entry name" value="REVERSE TRANSCRIPTASE, RNA-DEPENDENT DNA POLYMERASE-RELATED"/>
    <property type="match status" value="1"/>
</dbReference>
<evidence type="ECO:0000313" key="3">
    <source>
        <dbReference type="Proteomes" id="UP001151760"/>
    </source>
</evidence>
<accession>A0ABQ4YEH8</accession>
<dbReference type="EMBL" id="BQNB010010299">
    <property type="protein sequence ID" value="GJS75382.1"/>
    <property type="molecule type" value="Genomic_DNA"/>
</dbReference>
<evidence type="ECO:0008006" key="4">
    <source>
        <dbReference type="Google" id="ProtNLM"/>
    </source>
</evidence>
<reference evidence="2" key="1">
    <citation type="journal article" date="2022" name="Int. J. Mol. Sci.">
        <title>Draft Genome of Tanacetum Coccineum: Genomic Comparison of Closely Related Tanacetum-Family Plants.</title>
        <authorList>
            <person name="Yamashiro T."/>
            <person name="Shiraishi A."/>
            <person name="Nakayama K."/>
            <person name="Satake H."/>
        </authorList>
    </citation>
    <scope>NUCLEOTIDE SEQUENCE</scope>
</reference>
<feature type="compositionally biased region" description="Polar residues" evidence="1">
    <location>
        <begin position="322"/>
        <end position="353"/>
    </location>
</feature>
<name>A0ABQ4YEH8_9ASTR</name>
<evidence type="ECO:0000256" key="1">
    <source>
        <dbReference type="SAM" id="MobiDB-lite"/>
    </source>
</evidence>
<comment type="caution">
    <text evidence="2">The sequence shown here is derived from an EMBL/GenBank/DDBJ whole genome shotgun (WGS) entry which is preliminary data.</text>
</comment>
<dbReference type="CDD" id="cd09272">
    <property type="entry name" value="RNase_HI_RT_Ty1"/>
    <property type="match status" value="1"/>
</dbReference>
<feature type="region of interest" description="Disordered" evidence="1">
    <location>
        <begin position="308"/>
        <end position="353"/>
    </location>
</feature>
<dbReference type="PANTHER" id="PTHR11439">
    <property type="entry name" value="GAG-POL-RELATED RETROTRANSPOSON"/>
    <property type="match status" value="1"/>
</dbReference>
<proteinExistence type="predicted"/>
<organism evidence="2 3">
    <name type="scientific">Tanacetum coccineum</name>
    <dbReference type="NCBI Taxonomy" id="301880"/>
    <lineage>
        <taxon>Eukaryota</taxon>
        <taxon>Viridiplantae</taxon>
        <taxon>Streptophyta</taxon>
        <taxon>Embryophyta</taxon>
        <taxon>Tracheophyta</taxon>
        <taxon>Spermatophyta</taxon>
        <taxon>Magnoliopsida</taxon>
        <taxon>eudicotyledons</taxon>
        <taxon>Gunneridae</taxon>
        <taxon>Pentapetalae</taxon>
        <taxon>asterids</taxon>
        <taxon>campanulids</taxon>
        <taxon>Asterales</taxon>
        <taxon>Asteraceae</taxon>
        <taxon>Asteroideae</taxon>
        <taxon>Anthemideae</taxon>
        <taxon>Anthemidinae</taxon>
        <taxon>Tanacetum</taxon>
    </lineage>
</organism>
<keyword evidence="3" id="KW-1185">Reference proteome</keyword>
<feature type="region of interest" description="Disordered" evidence="1">
    <location>
        <begin position="200"/>
        <end position="224"/>
    </location>
</feature>
<evidence type="ECO:0000313" key="2">
    <source>
        <dbReference type="EMBL" id="GJS75382.1"/>
    </source>
</evidence>